<accession>A0ABT4Z839</accession>
<feature type="transmembrane region" description="Helical" evidence="1">
    <location>
        <begin position="7"/>
        <end position="28"/>
    </location>
</feature>
<proteinExistence type="predicted"/>
<dbReference type="Proteomes" id="UP001210528">
    <property type="component" value="Unassembled WGS sequence"/>
</dbReference>
<keyword evidence="1" id="KW-0812">Transmembrane</keyword>
<sequence>MKPFYKLLYAGTGIGLGITGLLSVYEYATCQPTLENLACLGPNTQLKIWAIGVFGIVLTGMLLVALEHELSNYYGDQR</sequence>
<evidence type="ECO:0000313" key="3">
    <source>
        <dbReference type="Proteomes" id="UP001210528"/>
    </source>
</evidence>
<keyword evidence="3" id="KW-1185">Reference proteome</keyword>
<protein>
    <submittedName>
        <fullName evidence="2">Uncharacterized protein</fullName>
    </submittedName>
</protein>
<evidence type="ECO:0000313" key="2">
    <source>
        <dbReference type="EMBL" id="MDB2294254.1"/>
    </source>
</evidence>
<keyword evidence="1" id="KW-1133">Transmembrane helix</keyword>
<keyword evidence="1" id="KW-0472">Membrane</keyword>
<name>A0ABT4Z839_HALEZ</name>
<gene>
    <name evidence="2" type="ORF">PM085_18755</name>
</gene>
<dbReference type="EMBL" id="JAQLUK010000074">
    <property type="protein sequence ID" value="MDB2294254.1"/>
    <property type="molecule type" value="Genomic_DNA"/>
</dbReference>
<dbReference type="RefSeq" id="WP_271970668.1">
    <property type="nucleotide sequence ID" value="NZ_JAQLUK010000074.1"/>
</dbReference>
<organism evidence="2 3">
    <name type="scientific">Halorubrum ezzemoulense</name>
    <name type="common">Halorubrum chaoviator</name>
    <dbReference type="NCBI Taxonomy" id="337243"/>
    <lineage>
        <taxon>Archaea</taxon>
        <taxon>Methanobacteriati</taxon>
        <taxon>Methanobacteriota</taxon>
        <taxon>Stenosarchaea group</taxon>
        <taxon>Halobacteria</taxon>
        <taxon>Halobacteriales</taxon>
        <taxon>Haloferacaceae</taxon>
        <taxon>Halorubrum</taxon>
    </lineage>
</organism>
<evidence type="ECO:0000256" key="1">
    <source>
        <dbReference type="SAM" id="Phobius"/>
    </source>
</evidence>
<feature type="transmembrane region" description="Helical" evidence="1">
    <location>
        <begin position="48"/>
        <end position="66"/>
    </location>
</feature>
<comment type="caution">
    <text evidence="2">The sequence shown here is derived from an EMBL/GenBank/DDBJ whole genome shotgun (WGS) entry which is preliminary data.</text>
</comment>
<reference evidence="2 3" key="1">
    <citation type="submission" date="2023-01" db="EMBL/GenBank/DDBJ databases">
        <title>Halorubrum ezzemoulense from Santa Pola, Spain.</title>
        <authorList>
            <person name="Feng Y."/>
            <person name="Louyakis A.S."/>
            <person name="Gogarten J.P."/>
        </authorList>
    </citation>
    <scope>NUCLEOTIDE SEQUENCE [LARGE SCALE GENOMIC DNA]</scope>
    <source>
        <strain evidence="2 3">AMM015</strain>
    </source>
</reference>